<dbReference type="RefSeq" id="WP_344051329.1">
    <property type="nucleotide sequence ID" value="NZ_BAAAHG010000033.1"/>
</dbReference>
<organism evidence="1 2">
    <name type="scientific">Streptomyces thermoalcalitolerans</name>
    <dbReference type="NCBI Taxonomy" id="65605"/>
    <lineage>
        <taxon>Bacteria</taxon>
        <taxon>Bacillati</taxon>
        <taxon>Actinomycetota</taxon>
        <taxon>Actinomycetes</taxon>
        <taxon>Kitasatosporales</taxon>
        <taxon>Streptomycetaceae</taxon>
        <taxon>Streptomyces</taxon>
    </lineage>
</organism>
<proteinExistence type="predicted"/>
<dbReference type="EMBL" id="BAAAHG010000033">
    <property type="protein sequence ID" value="GAA0919902.1"/>
    <property type="molecule type" value="Genomic_DNA"/>
</dbReference>
<comment type="caution">
    <text evidence="1">The sequence shown here is derived from an EMBL/GenBank/DDBJ whole genome shotgun (WGS) entry which is preliminary data.</text>
</comment>
<name>A0ABP3ZDC4_9ACTN</name>
<dbReference type="Proteomes" id="UP001501005">
    <property type="component" value="Unassembled WGS sequence"/>
</dbReference>
<gene>
    <name evidence="1" type="ORF">GCM10009549_38250</name>
</gene>
<accession>A0ABP3ZDC4</accession>
<sequence>MAERVRARKTDDEWSRRLLRIIPMGTWSAMTWRRVQRVLLSAQDKPVAKAAEVPFIGGTGSEM</sequence>
<reference evidence="2" key="1">
    <citation type="journal article" date="2019" name="Int. J. Syst. Evol. Microbiol.">
        <title>The Global Catalogue of Microorganisms (GCM) 10K type strain sequencing project: providing services to taxonomists for standard genome sequencing and annotation.</title>
        <authorList>
            <consortium name="The Broad Institute Genomics Platform"/>
            <consortium name="The Broad Institute Genome Sequencing Center for Infectious Disease"/>
            <person name="Wu L."/>
            <person name="Ma J."/>
        </authorList>
    </citation>
    <scope>NUCLEOTIDE SEQUENCE [LARGE SCALE GENOMIC DNA]</scope>
    <source>
        <strain evidence="2">JCM 10673</strain>
    </source>
</reference>
<protein>
    <submittedName>
        <fullName evidence="1">Uncharacterized protein</fullName>
    </submittedName>
</protein>
<evidence type="ECO:0000313" key="1">
    <source>
        <dbReference type="EMBL" id="GAA0919902.1"/>
    </source>
</evidence>
<keyword evidence="2" id="KW-1185">Reference proteome</keyword>
<evidence type="ECO:0000313" key="2">
    <source>
        <dbReference type="Proteomes" id="UP001501005"/>
    </source>
</evidence>